<dbReference type="Gene3D" id="1.10.357.10">
    <property type="entry name" value="Tetracycline Repressor, domain 2"/>
    <property type="match status" value="1"/>
</dbReference>
<comment type="caution">
    <text evidence="6">The sequence shown here is derived from an EMBL/GenBank/DDBJ whole genome shotgun (WGS) entry which is preliminary data.</text>
</comment>
<protein>
    <submittedName>
        <fullName evidence="6">Helix-turn-helix domain-containing protein</fullName>
    </submittedName>
</protein>
<dbReference type="InterPro" id="IPR001647">
    <property type="entry name" value="HTH_TetR"/>
</dbReference>
<evidence type="ECO:0000259" key="5">
    <source>
        <dbReference type="PROSITE" id="PS50977"/>
    </source>
</evidence>
<dbReference type="SUPFAM" id="SSF46689">
    <property type="entry name" value="Homeodomain-like"/>
    <property type="match status" value="1"/>
</dbReference>
<evidence type="ECO:0000313" key="6">
    <source>
        <dbReference type="EMBL" id="MDO1534342.1"/>
    </source>
</evidence>
<keyword evidence="7" id="KW-1185">Reference proteome</keyword>
<evidence type="ECO:0000256" key="3">
    <source>
        <dbReference type="ARBA" id="ARBA00023163"/>
    </source>
</evidence>
<proteinExistence type="predicted"/>
<evidence type="ECO:0000313" key="7">
    <source>
        <dbReference type="Proteomes" id="UP001169027"/>
    </source>
</evidence>
<evidence type="ECO:0000256" key="2">
    <source>
        <dbReference type="ARBA" id="ARBA00023125"/>
    </source>
</evidence>
<accession>A0ABT8S5Z9</accession>
<evidence type="ECO:0000256" key="4">
    <source>
        <dbReference type="PROSITE-ProRule" id="PRU00335"/>
    </source>
</evidence>
<dbReference type="EMBL" id="JAUKVY010000013">
    <property type="protein sequence ID" value="MDO1534342.1"/>
    <property type="molecule type" value="Genomic_DNA"/>
</dbReference>
<reference evidence="6" key="1">
    <citation type="submission" date="2023-06" db="EMBL/GenBank/DDBJ databases">
        <authorList>
            <person name="Jiang Y."/>
            <person name="Liu Q."/>
        </authorList>
    </citation>
    <scope>NUCLEOTIDE SEQUENCE</scope>
    <source>
        <strain evidence="6">CGMCC 1.12090</strain>
    </source>
</reference>
<sequence>MAQAPRHRQAIVETAARLFRQQGFAATGLNQIVEESAAPKGSIYHYFPEGKEAIGAAAVAWAGERVVHTLAGLASESDGPGELLRRYAALLGGWMAESNFRDGCPIATTLLETAPRSAAIRDAGAVALAAWARVFSDALQARGAEPLRAARLAALAVASIEGALLQARVAESRQPLVDAAEELALAFEAAIRASRT</sequence>
<keyword evidence="1" id="KW-0805">Transcription regulation</keyword>
<dbReference type="SUPFAM" id="SSF48498">
    <property type="entry name" value="Tetracyclin repressor-like, C-terminal domain"/>
    <property type="match status" value="1"/>
</dbReference>
<dbReference type="Proteomes" id="UP001169027">
    <property type="component" value="Unassembled WGS sequence"/>
</dbReference>
<organism evidence="6 7">
    <name type="scientific">Variovorax ginsengisoli</name>
    <dbReference type="NCBI Taxonomy" id="363844"/>
    <lineage>
        <taxon>Bacteria</taxon>
        <taxon>Pseudomonadati</taxon>
        <taxon>Pseudomonadota</taxon>
        <taxon>Betaproteobacteria</taxon>
        <taxon>Burkholderiales</taxon>
        <taxon>Comamonadaceae</taxon>
        <taxon>Variovorax</taxon>
    </lineage>
</organism>
<gene>
    <name evidence="6" type="ORF">Q2T77_18800</name>
</gene>
<feature type="DNA-binding region" description="H-T-H motif" evidence="4">
    <location>
        <begin position="28"/>
        <end position="47"/>
    </location>
</feature>
<feature type="domain" description="HTH tetR-type" evidence="5">
    <location>
        <begin position="5"/>
        <end position="65"/>
    </location>
</feature>
<keyword evidence="2 4" id="KW-0238">DNA-binding</keyword>
<dbReference type="InterPro" id="IPR036271">
    <property type="entry name" value="Tet_transcr_reg_TetR-rel_C_sf"/>
</dbReference>
<dbReference type="PANTHER" id="PTHR47506:SF3">
    <property type="entry name" value="HTH-TYPE TRANSCRIPTIONAL REGULATOR LMRA"/>
    <property type="match status" value="1"/>
</dbReference>
<dbReference type="InterPro" id="IPR009057">
    <property type="entry name" value="Homeodomain-like_sf"/>
</dbReference>
<evidence type="ECO:0000256" key="1">
    <source>
        <dbReference type="ARBA" id="ARBA00023015"/>
    </source>
</evidence>
<name>A0ABT8S5Z9_9BURK</name>
<dbReference type="Pfam" id="PF21993">
    <property type="entry name" value="TetR_C_13_2"/>
    <property type="match status" value="1"/>
</dbReference>
<dbReference type="InterPro" id="IPR054156">
    <property type="entry name" value="YxaF_TetR_C"/>
</dbReference>
<dbReference type="PROSITE" id="PS50977">
    <property type="entry name" value="HTH_TETR_2"/>
    <property type="match status" value="1"/>
</dbReference>
<dbReference type="RefSeq" id="WP_301811902.1">
    <property type="nucleotide sequence ID" value="NZ_JAUJZH010000013.1"/>
</dbReference>
<dbReference type="Pfam" id="PF00440">
    <property type="entry name" value="TetR_N"/>
    <property type="match status" value="1"/>
</dbReference>
<keyword evidence="3" id="KW-0804">Transcription</keyword>
<dbReference type="PANTHER" id="PTHR47506">
    <property type="entry name" value="TRANSCRIPTIONAL REGULATORY PROTEIN"/>
    <property type="match status" value="1"/>
</dbReference>
<dbReference type="PRINTS" id="PR00455">
    <property type="entry name" value="HTHTETR"/>
</dbReference>